<feature type="transmembrane region" description="Helical" evidence="1">
    <location>
        <begin position="21"/>
        <end position="38"/>
    </location>
</feature>
<sequence length="183" mass="19797">MSGQKQRAAWPKPMRKPDRKHITSLVWVAVLGILGGGMGEISHVPGGIILGAMLTIAAGNLLGFPANWLPSRSGFILQVLAGIMLGIKITGEELSTLGEILIPVLIITGVLNLMGILSSLLVWKVFDWDLLTAWLSTSPGRMQDMVILAKNLEADSEKVVTTHVMRITLVVIVTPLILLFWGK</sequence>
<dbReference type="RefSeq" id="WP_148136757.1">
    <property type="nucleotide sequence ID" value="NZ_CP017634.1"/>
</dbReference>
<evidence type="ECO:0000313" key="2">
    <source>
        <dbReference type="EMBL" id="ATW27402.1"/>
    </source>
</evidence>
<accession>A0A3G1KY75</accession>
<keyword evidence="1" id="KW-0472">Membrane</keyword>
<organism evidence="2 3">
    <name type="scientific">Formimonas warabiya</name>
    <dbReference type="NCBI Taxonomy" id="1761012"/>
    <lineage>
        <taxon>Bacteria</taxon>
        <taxon>Bacillati</taxon>
        <taxon>Bacillota</taxon>
        <taxon>Clostridia</taxon>
        <taxon>Eubacteriales</taxon>
        <taxon>Peptococcaceae</taxon>
        <taxon>Candidatus Formimonas</taxon>
    </lineage>
</organism>
<dbReference type="AlphaFoldDB" id="A0A3G1KY75"/>
<protein>
    <recommendedName>
        <fullName evidence="4">Ammonia monooxygenase</fullName>
    </recommendedName>
</protein>
<dbReference type="InterPro" id="IPR007820">
    <property type="entry name" value="AbrB_fam"/>
</dbReference>
<name>A0A3G1KY75_FORW1</name>
<evidence type="ECO:0008006" key="4">
    <source>
        <dbReference type="Google" id="ProtNLM"/>
    </source>
</evidence>
<proteinExistence type="predicted"/>
<dbReference type="Proteomes" id="UP000323521">
    <property type="component" value="Chromosome"/>
</dbReference>
<gene>
    <name evidence="2" type="ORF">DCMF_23975</name>
</gene>
<feature type="transmembrane region" description="Helical" evidence="1">
    <location>
        <begin position="44"/>
        <end position="63"/>
    </location>
</feature>
<dbReference type="Pfam" id="PF05145">
    <property type="entry name" value="AbrB"/>
    <property type="match status" value="1"/>
</dbReference>
<dbReference type="PANTHER" id="PTHR38457">
    <property type="entry name" value="REGULATOR ABRB-RELATED"/>
    <property type="match status" value="1"/>
</dbReference>
<evidence type="ECO:0000313" key="3">
    <source>
        <dbReference type="Proteomes" id="UP000323521"/>
    </source>
</evidence>
<dbReference type="NCBIfam" id="TIGR03082">
    <property type="entry name" value="Gneg_AbrB_dup"/>
    <property type="match status" value="1"/>
</dbReference>
<feature type="transmembrane region" description="Helical" evidence="1">
    <location>
        <begin position="164"/>
        <end position="182"/>
    </location>
</feature>
<dbReference type="PANTHER" id="PTHR38457:SF1">
    <property type="entry name" value="REGULATOR ABRB-RELATED"/>
    <property type="match status" value="1"/>
</dbReference>
<feature type="transmembrane region" description="Helical" evidence="1">
    <location>
        <begin position="100"/>
        <end position="123"/>
    </location>
</feature>
<keyword evidence="3" id="KW-1185">Reference proteome</keyword>
<dbReference type="KEGG" id="fwa:DCMF_23975"/>
<feature type="transmembrane region" description="Helical" evidence="1">
    <location>
        <begin position="75"/>
        <end position="94"/>
    </location>
</feature>
<evidence type="ECO:0000256" key="1">
    <source>
        <dbReference type="SAM" id="Phobius"/>
    </source>
</evidence>
<dbReference type="GO" id="GO:0016020">
    <property type="term" value="C:membrane"/>
    <property type="evidence" value="ECO:0007669"/>
    <property type="project" value="InterPro"/>
</dbReference>
<reference evidence="2 3" key="1">
    <citation type="submission" date="2016-10" db="EMBL/GenBank/DDBJ databases">
        <title>Complete Genome Sequence of Peptococcaceae strain DCMF.</title>
        <authorList>
            <person name="Edwards R.J."/>
            <person name="Holland S.I."/>
            <person name="Deshpande N.P."/>
            <person name="Wong Y.K."/>
            <person name="Ertan H."/>
            <person name="Manefield M."/>
            <person name="Russell T.L."/>
            <person name="Lee M.J."/>
        </authorList>
    </citation>
    <scope>NUCLEOTIDE SEQUENCE [LARGE SCALE GENOMIC DNA]</scope>
    <source>
        <strain evidence="2 3">DCMF</strain>
    </source>
</reference>
<keyword evidence="1" id="KW-0812">Transmembrane</keyword>
<dbReference type="InterPro" id="IPR017516">
    <property type="entry name" value="AbrB_dup"/>
</dbReference>
<keyword evidence="1" id="KW-1133">Transmembrane helix</keyword>
<dbReference type="OrthoDB" id="5460360at2"/>
<dbReference type="EMBL" id="CP017634">
    <property type="protein sequence ID" value="ATW27402.1"/>
    <property type="molecule type" value="Genomic_DNA"/>
</dbReference>
<dbReference type="GO" id="GO:0010468">
    <property type="term" value="P:regulation of gene expression"/>
    <property type="evidence" value="ECO:0007669"/>
    <property type="project" value="InterPro"/>
</dbReference>